<reference evidence="7" key="1">
    <citation type="journal article" date="2021" name="Curr. Microbiol.">
        <title>Complete genome of nocamycin-producing strain Saccharothrix syringae NRRL B-16468 reveals the biosynthetic potential for secondary metabolites.</title>
        <authorList>
            <person name="Mo X."/>
            <person name="Yang S."/>
        </authorList>
    </citation>
    <scope>NUCLEOTIDE SEQUENCE [LARGE SCALE GENOMIC DNA]</scope>
    <source>
        <strain evidence="7">ATCC 51364 / DSM 43886 / JCM 6844 / KCTC 9398 / NBRC 14523 / NRRL B-16468 / INA 2240</strain>
    </source>
</reference>
<keyword evidence="3" id="KW-0238">DNA-binding</keyword>
<dbReference type="GO" id="GO:0032993">
    <property type="term" value="C:protein-DNA complex"/>
    <property type="evidence" value="ECO:0007669"/>
    <property type="project" value="TreeGrafter"/>
</dbReference>
<dbReference type="Proteomes" id="UP000325787">
    <property type="component" value="Chromosome"/>
</dbReference>
<dbReference type="KEGG" id="ssyi:EKG83_31415"/>
<name>A0A5Q0H4X9_SACSY</name>
<evidence type="ECO:0000256" key="2">
    <source>
        <dbReference type="ARBA" id="ARBA00023015"/>
    </source>
</evidence>
<dbReference type="GO" id="GO:0003677">
    <property type="term" value="F:DNA binding"/>
    <property type="evidence" value="ECO:0007669"/>
    <property type="project" value="UniProtKB-KW"/>
</dbReference>
<dbReference type="SUPFAM" id="SSF46785">
    <property type="entry name" value="Winged helix' DNA-binding domain"/>
    <property type="match status" value="1"/>
</dbReference>
<dbReference type="SUPFAM" id="SSF53850">
    <property type="entry name" value="Periplasmic binding protein-like II"/>
    <property type="match status" value="1"/>
</dbReference>
<gene>
    <name evidence="6" type="ORF">EKG83_31415</name>
</gene>
<dbReference type="InterPro" id="IPR005119">
    <property type="entry name" value="LysR_subst-bd"/>
</dbReference>
<dbReference type="PANTHER" id="PTHR30346">
    <property type="entry name" value="TRANSCRIPTIONAL DUAL REGULATOR HCAR-RELATED"/>
    <property type="match status" value="1"/>
</dbReference>
<dbReference type="AlphaFoldDB" id="A0A5Q0H4X9"/>
<evidence type="ECO:0000256" key="1">
    <source>
        <dbReference type="ARBA" id="ARBA00009437"/>
    </source>
</evidence>
<keyword evidence="7" id="KW-1185">Reference proteome</keyword>
<dbReference type="PANTHER" id="PTHR30346:SF28">
    <property type="entry name" value="HTH-TYPE TRANSCRIPTIONAL REGULATOR CYNR"/>
    <property type="match status" value="1"/>
</dbReference>
<evidence type="ECO:0000259" key="5">
    <source>
        <dbReference type="PROSITE" id="PS50931"/>
    </source>
</evidence>
<evidence type="ECO:0000313" key="7">
    <source>
        <dbReference type="Proteomes" id="UP000325787"/>
    </source>
</evidence>
<dbReference type="Pfam" id="PF00126">
    <property type="entry name" value="HTH_1"/>
    <property type="match status" value="1"/>
</dbReference>
<dbReference type="GO" id="GO:0003700">
    <property type="term" value="F:DNA-binding transcription factor activity"/>
    <property type="evidence" value="ECO:0007669"/>
    <property type="project" value="InterPro"/>
</dbReference>
<dbReference type="InterPro" id="IPR036388">
    <property type="entry name" value="WH-like_DNA-bd_sf"/>
</dbReference>
<sequence length="303" mass="32723">MRPMQNWSVIHAPVDDLAPKLAVLRALARDEHVTRAAEEVGVPQPTVSRWLAAIGEQLGAPVVVRSGRRVRLTRAGRLLADSADRALAVLEAGHRAAAEEVDPERGQVALGFLHLLGRALVPELVRGFRASHPHVRFRLVQDSRQVLLDHLADGVVDLALVAPPPPDSEHAVLGEQELVLVLPPGHPLADRDAVRVADLADEDFVGLEHGYGLRQITDELCAAAGFAPRLAFEGQEVETLRGLVAAGLGVALLPRAEHGSGAVELPLRPRAHRRIALVWAGEYLPPAVRAFRDHALAGVEERR</sequence>
<dbReference type="InterPro" id="IPR036390">
    <property type="entry name" value="WH_DNA-bd_sf"/>
</dbReference>
<dbReference type="Gene3D" id="1.10.10.10">
    <property type="entry name" value="Winged helix-like DNA-binding domain superfamily/Winged helix DNA-binding domain"/>
    <property type="match status" value="1"/>
</dbReference>
<evidence type="ECO:0000256" key="4">
    <source>
        <dbReference type="ARBA" id="ARBA00023163"/>
    </source>
</evidence>
<protein>
    <submittedName>
        <fullName evidence="6">LysR family transcriptional regulator</fullName>
    </submittedName>
</protein>
<feature type="domain" description="HTH lysR-type" evidence="5">
    <location>
        <begin position="21"/>
        <end position="73"/>
    </location>
</feature>
<evidence type="ECO:0000256" key="3">
    <source>
        <dbReference type="ARBA" id="ARBA00023125"/>
    </source>
</evidence>
<dbReference type="PROSITE" id="PS50931">
    <property type="entry name" value="HTH_LYSR"/>
    <property type="match status" value="1"/>
</dbReference>
<dbReference type="Gene3D" id="3.40.190.290">
    <property type="match status" value="1"/>
</dbReference>
<keyword evidence="2" id="KW-0805">Transcription regulation</keyword>
<evidence type="ECO:0000313" key="6">
    <source>
        <dbReference type="EMBL" id="QFZ21298.1"/>
    </source>
</evidence>
<comment type="similarity">
    <text evidence="1">Belongs to the LysR transcriptional regulatory family.</text>
</comment>
<accession>A0A5Q0H4X9</accession>
<proteinExistence type="inferred from homology"/>
<organism evidence="6 7">
    <name type="scientific">Saccharothrix syringae</name>
    <name type="common">Nocardiopsis syringae</name>
    <dbReference type="NCBI Taxonomy" id="103733"/>
    <lineage>
        <taxon>Bacteria</taxon>
        <taxon>Bacillati</taxon>
        <taxon>Actinomycetota</taxon>
        <taxon>Actinomycetes</taxon>
        <taxon>Pseudonocardiales</taxon>
        <taxon>Pseudonocardiaceae</taxon>
        <taxon>Saccharothrix</taxon>
    </lineage>
</organism>
<keyword evidence="4" id="KW-0804">Transcription</keyword>
<dbReference type="OrthoDB" id="9803735at2"/>
<dbReference type="Pfam" id="PF03466">
    <property type="entry name" value="LysR_substrate"/>
    <property type="match status" value="1"/>
</dbReference>
<dbReference type="CDD" id="cd08434">
    <property type="entry name" value="PBP2_GltC_like"/>
    <property type="match status" value="1"/>
</dbReference>
<dbReference type="InterPro" id="IPR000847">
    <property type="entry name" value="LysR_HTH_N"/>
</dbReference>
<dbReference type="EMBL" id="CP034550">
    <property type="protein sequence ID" value="QFZ21298.1"/>
    <property type="molecule type" value="Genomic_DNA"/>
</dbReference>